<dbReference type="RefSeq" id="WP_007663187.1">
    <property type="nucleotide sequence ID" value="NZ_BAABZC010000001.1"/>
</dbReference>
<evidence type="ECO:0000313" key="2">
    <source>
        <dbReference type="EMBL" id="RHN06462.1"/>
    </source>
</evidence>
<name>A0AB37MB78_9BACE</name>
<reference evidence="2 3" key="1">
    <citation type="submission" date="2018-08" db="EMBL/GenBank/DDBJ databases">
        <title>A genome reference for cultivated species of the human gut microbiota.</title>
        <authorList>
            <person name="Zou Y."/>
            <person name="Xue W."/>
            <person name="Luo G."/>
        </authorList>
    </citation>
    <scope>NUCLEOTIDE SEQUENCE [LARGE SCALE GENOMIC DNA]</scope>
    <source>
        <strain evidence="2 3">AF31-23</strain>
    </source>
</reference>
<protein>
    <submittedName>
        <fullName evidence="2">N-acetyltransferase</fullName>
    </submittedName>
</protein>
<gene>
    <name evidence="2" type="ORF">DWZ32_11625</name>
</gene>
<dbReference type="Pfam" id="PF13302">
    <property type="entry name" value="Acetyltransf_3"/>
    <property type="match status" value="1"/>
</dbReference>
<dbReference type="PANTHER" id="PTHR43415:SF3">
    <property type="entry name" value="GNAT-FAMILY ACETYLTRANSFERASE"/>
    <property type="match status" value="1"/>
</dbReference>
<dbReference type="AlphaFoldDB" id="A0AB37MB78"/>
<organism evidence="2 3">
    <name type="scientific">Bacteroides intestinalis</name>
    <dbReference type="NCBI Taxonomy" id="329854"/>
    <lineage>
        <taxon>Bacteria</taxon>
        <taxon>Pseudomonadati</taxon>
        <taxon>Bacteroidota</taxon>
        <taxon>Bacteroidia</taxon>
        <taxon>Bacteroidales</taxon>
        <taxon>Bacteroidaceae</taxon>
        <taxon>Bacteroides</taxon>
    </lineage>
</organism>
<accession>A0AB37MB78</accession>
<dbReference type="CDD" id="cd04301">
    <property type="entry name" value="NAT_SF"/>
    <property type="match status" value="1"/>
</dbReference>
<comment type="caution">
    <text evidence="2">The sequence shown here is derived from an EMBL/GenBank/DDBJ whole genome shotgun (WGS) entry which is preliminary data.</text>
</comment>
<sequence length="173" mass="19983">MILLNDTIRLRKANSSDKDQLFILKNNAKVASLLGGFNTFYSIEDISKWIDYHNSKLDEVLFLIEDIENQHIVGHVGLYNIDYRIRKCEYAIMIADEKYQGRGVGQLCTEAMISFARDQLNVQKITLSLLSTNKTALSLYIKNGFVQEGLLKREQYKDGKYQDVILMAKFFEI</sequence>
<dbReference type="InterPro" id="IPR016181">
    <property type="entry name" value="Acyl_CoA_acyltransferase"/>
</dbReference>
<dbReference type="PROSITE" id="PS51186">
    <property type="entry name" value="GNAT"/>
    <property type="match status" value="1"/>
</dbReference>
<dbReference type="Gene3D" id="3.40.630.30">
    <property type="match status" value="1"/>
</dbReference>
<dbReference type="PANTHER" id="PTHR43415">
    <property type="entry name" value="SPERMIDINE N(1)-ACETYLTRANSFERASE"/>
    <property type="match status" value="1"/>
</dbReference>
<dbReference type="Proteomes" id="UP000286003">
    <property type="component" value="Unassembled WGS sequence"/>
</dbReference>
<evidence type="ECO:0000313" key="3">
    <source>
        <dbReference type="Proteomes" id="UP000286003"/>
    </source>
</evidence>
<dbReference type="EMBL" id="QRQM01000012">
    <property type="protein sequence ID" value="RHN06462.1"/>
    <property type="molecule type" value="Genomic_DNA"/>
</dbReference>
<feature type="domain" description="N-acetyltransferase" evidence="1">
    <location>
        <begin position="8"/>
        <end position="172"/>
    </location>
</feature>
<dbReference type="GeneID" id="26159837"/>
<proteinExistence type="predicted"/>
<dbReference type="InterPro" id="IPR000182">
    <property type="entry name" value="GNAT_dom"/>
</dbReference>
<dbReference type="GO" id="GO:0016747">
    <property type="term" value="F:acyltransferase activity, transferring groups other than amino-acyl groups"/>
    <property type="evidence" value="ECO:0007669"/>
    <property type="project" value="InterPro"/>
</dbReference>
<evidence type="ECO:0000259" key="1">
    <source>
        <dbReference type="PROSITE" id="PS51186"/>
    </source>
</evidence>
<dbReference type="SUPFAM" id="SSF55729">
    <property type="entry name" value="Acyl-CoA N-acyltransferases (Nat)"/>
    <property type="match status" value="1"/>
</dbReference>